<evidence type="ECO:0000313" key="8">
    <source>
        <dbReference type="EMBL" id="CRL33552.1"/>
    </source>
</evidence>
<reference evidence="9" key="1">
    <citation type="submission" date="2015-05" db="EMBL/GenBank/DDBJ databases">
        <authorList>
            <consortium name="Pathogen Informatics"/>
        </authorList>
    </citation>
    <scope>NUCLEOTIDE SEQUENCE [LARGE SCALE GENOMIC DNA]</scope>
    <source>
        <strain evidence="9">L1-83</strain>
    </source>
</reference>
<dbReference type="InterPro" id="IPR003607">
    <property type="entry name" value="HD/PDEase_dom"/>
</dbReference>
<comment type="catalytic activity">
    <reaction evidence="6">
        <text>P(1),P(4)-bis(5'-adenosyl) tetraphosphate + H2O = 2 ADP + 2 H(+)</text>
        <dbReference type="Rhea" id="RHEA:24252"/>
        <dbReference type="ChEBI" id="CHEBI:15377"/>
        <dbReference type="ChEBI" id="CHEBI:15378"/>
        <dbReference type="ChEBI" id="CHEBI:58141"/>
        <dbReference type="ChEBI" id="CHEBI:456216"/>
        <dbReference type="EC" id="3.6.1.41"/>
    </reaction>
</comment>
<dbReference type="InterPro" id="IPR006674">
    <property type="entry name" value="HD_domain"/>
</dbReference>
<dbReference type="InterPro" id="IPR051094">
    <property type="entry name" value="Diverse_Catalytic_Enzymes"/>
</dbReference>
<keyword evidence="8" id="KW-0808">Transferase</keyword>
<evidence type="ECO:0000256" key="4">
    <source>
        <dbReference type="ARBA" id="ARBA00022801"/>
    </source>
</evidence>
<dbReference type="InterPro" id="IPR005249">
    <property type="entry name" value="YqeK"/>
</dbReference>
<proteinExistence type="predicted"/>
<gene>
    <name evidence="8" type="ORF">RIL183_02421</name>
</gene>
<evidence type="ECO:0000259" key="7">
    <source>
        <dbReference type="PROSITE" id="PS51831"/>
    </source>
</evidence>
<dbReference type="Proteomes" id="UP000049828">
    <property type="component" value="Unassembled WGS sequence"/>
</dbReference>
<keyword evidence="4" id="KW-0378">Hydrolase</keyword>
<dbReference type="CDD" id="cd00077">
    <property type="entry name" value="HDc"/>
    <property type="match status" value="1"/>
</dbReference>
<evidence type="ECO:0000313" key="9">
    <source>
        <dbReference type="Proteomes" id="UP000049828"/>
    </source>
</evidence>
<dbReference type="Gene3D" id="1.10.3210.10">
    <property type="entry name" value="Hypothetical protein af1432"/>
    <property type="match status" value="1"/>
</dbReference>
<evidence type="ECO:0000256" key="6">
    <source>
        <dbReference type="ARBA" id="ARBA00049417"/>
    </source>
</evidence>
<keyword evidence="2" id="KW-0479">Metal-binding</keyword>
<dbReference type="PANTHER" id="PTHR35795">
    <property type="entry name" value="SLR1885 PROTEIN"/>
    <property type="match status" value="1"/>
</dbReference>
<dbReference type="GO" id="GO:0046872">
    <property type="term" value="F:metal ion binding"/>
    <property type="evidence" value="ECO:0007669"/>
    <property type="project" value="UniProtKB-KW"/>
</dbReference>
<dbReference type="AlphaFoldDB" id="A0A0M6WF14"/>
<dbReference type="STRING" id="360807.ERS852392_01421"/>
<accession>A0A0M6WF14</accession>
<dbReference type="PANTHER" id="PTHR35795:SF1">
    <property type="entry name" value="BIS(5'-NUCLEOSYL)-TETRAPHOSPHATASE, SYMMETRICAL"/>
    <property type="match status" value="1"/>
</dbReference>
<organism evidence="8 9">
    <name type="scientific">Roseburia inulinivorans</name>
    <dbReference type="NCBI Taxonomy" id="360807"/>
    <lineage>
        <taxon>Bacteria</taxon>
        <taxon>Bacillati</taxon>
        <taxon>Bacillota</taxon>
        <taxon>Clostridia</taxon>
        <taxon>Lachnospirales</taxon>
        <taxon>Lachnospiraceae</taxon>
        <taxon>Roseburia</taxon>
    </lineage>
</organism>
<keyword evidence="8" id="KW-0548">Nucleotidyltransferase</keyword>
<keyword evidence="9" id="KW-1185">Reference proteome</keyword>
<feature type="domain" description="HD" evidence="7">
    <location>
        <begin position="18"/>
        <end position="133"/>
    </location>
</feature>
<dbReference type="EMBL" id="CVRS01000016">
    <property type="protein sequence ID" value="CRL33552.1"/>
    <property type="molecule type" value="Genomic_DNA"/>
</dbReference>
<dbReference type="OrthoDB" id="5295945at2"/>
<dbReference type="GO" id="GO:0000166">
    <property type="term" value="F:nucleotide binding"/>
    <property type="evidence" value="ECO:0007669"/>
    <property type="project" value="UniProtKB-KW"/>
</dbReference>
<dbReference type="SUPFAM" id="SSF109604">
    <property type="entry name" value="HD-domain/PDEase-like"/>
    <property type="match status" value="1"/>
</dbReference>
<evidence type="ECO:0000256" key="5">
    <source>
        <dbReference type="ARBA" id="ARBA00023004"/>
    </source>
</evidence>
<protein>
    <recommendedName>
        <fullName evidence="1">bis(5'-nucleosyl)-tetraphosphatase (symmetrical)</fullName>
        <ecNumber evidence="1">3.6.1.41</ecNumber>
    </recommendedName>
</protein>
<evidence type="ECO:0000256" key="2">
    <source>
        <dbReference type="ARBA" id="ARBA00022723"/>
    </source>
</evidence>
<dbReference type="InterPro" id="IPR006675">
    <property type="entry name" value="HDIG_dom"/>
</dbReference>
<evidence type="ECO:0000256" key="3">
    <source>
        <dbReference type="ARBA" id="ARBA00022741"/>
    </source>
</evidence>
<keyword evidence="3" id="KW-0547">Nucleotide-binding</keyword>
<dbReference type="GO" id="GO:0008803">
    <property type="term" value="F:bis(5'-nucleosyl)-tetraphosphatase (symmetrical) activity"/>
    <property type="evidence" value="ECO:0007669"/>
    <property type="project" value="UniProtKB-EC"/>
</dbReference>
<name>A0A0M6WF14_9FIRM</name>
<dbReference type="RefSeq" id="WP_055039172.1">
    <property type="nucleotide sequence ID" value="NZ_CATWND010000005.1"/>
</dbReference>
<dbReference type="Pfam" id="PF01966">
    <property type="entry name" value="HD"/>
    <property type="match status" value="1"/>
</dbReference>
<dbReference type="PROSITE" id="PS51831">
    <property type="entry name" value="HD"/>
    <property type="match status" value="1"/>
</dbReference>
<dbReference type="EC" id="3.6.1.41" evidence="1"/>
<dbReference type="NCBIfam" id="TIGR00277">
    <property type="entry name" value="HDIG"/>
    <property type="match status" value="1"/>
</dbReference>
<keyword evidence="5" id="KW-0408">Iron</keyword>
<dbReference type="SMART" id="SM00471">
    <property type="entry name" value="HDc"/>
    <property type="match status" value="1"/>
</dbReference>
<dbReference type="GO" id="GO:0016779">
    <property type="term" value="F:nucleotidyltransferase activity"/>
    <property type="evidence" value="ECO:0007669"/>
    <property type="project" value="UniProtKB-KW"/>
</dbReference>
<dbReference type="NCBIfam" id="TIGR00488">
    <property type="entry name" value="bis(5'-nucleosyl)-tetraphosphatase (symmetrical) YqeK"/>
    <property type="match status" value="1"/>
</dbReference>
<evidence type="ECO:0000256" key="1">
    <source>
        <dbReference type="ARBA" id="ARBA00012506"/>
    </source>
</evidence>
<sequence length="191" mass="22037">MELIEIRKKLKKVQDKDRYEHTKGVMYTAGCLAMAYGYDMQKAMLAGLLHDCAKCIPNDEKLRLCEENDILISSVERENPFLLHAKLGALLAKTEYDVTDPLILHAIKVHTTGEPDMNILDMIIYIADYIEPNRNKAANLDRVRELAFHDLDVCMAEILHDTLVYLKKRGGNIDPTTQMTYEFYKHYKETI</sequence>